<gene>
    <name evidence="2" type="ORF">L2764_25850</name>
</gene>
<dbReference type="RefSeq" id="WP_248943224.1">
    <property type="nucleotide sequence ID" value="NZ_JAKIKS010000215.1"/>
</dbReference>
<feature type="transmembrane region" description="Helical" evidence="1">
    <location>
        <begin position="78"/>
        <end position="101"/>
    </location>
</feature>
<proteinExistence type="predicted"/>
<evidence type="ECO:0000313" key="2">
    <source>
        <dbReference type="EMBL" id="MCL1127792.1"/>
    </source>
</evidence>
<organism evidence="2 3">
    <name type="scientific">Shewanella surugensis</name>
    <dbReference type="NCBI Taxonomy" id="212020"/>
    <lineage>
        <taxon>Bacteria</taxon>
        <taxon>Pseudomonadati</taxon>
        <taxon>Pseudomonadota</taxon>
        <taxon>Gammaproteobacteria</taxon>
        <taxon>Alteromonadales</taxon>
        <taxon>Shewanellaceae</taxon>
        <taxon>Shewanella</taxon>
    </lineage>
</organism>
<name>A0ABT0LJA2_9GAMM</name>
<evidence type="ECO:0000256" key="1">
    <source>
        <dbReference type="SAM" id="Phobius"/>
    </source>
</evidence>
<sequence length="143" mass="16320">MNHKSILLGTLAYTLVTFPLAVIWHVVLFEEKYHSFGYFEGEPNFVLGLLTIIIQGYVMSFLYPYVKFKGQGVIRGLKYSLLIGVFFWSSHVLAFVAKQVVDSSWSFVLMETFYLLIQFGIYGLLIGKIYAMAPENNASQKVQ</sequence>
<dbReference type="EMBL" id="JAKIKS010000215">
    <property type="protein sequence ID" value="MCL1127792.1"/>
    <property type="molecule type" value="Genomic_DNA"/>
</dbReference>
<evidence type="ECO:0000313" key="3">
    <source>
        <dbReference type="Proteomes" id="UP001203423"/>
    </source>
</evidence>
<keyword evidence="1" id="KW-0812">Transmembrane</keyword>
<protein>
    <submittedName>
        <fullName evidence="2">Uncharacterized protein</fullName>
    </submittedName>
</protein>
<accession>A0ABT0LJA2</accession>
<feature type="transmembrane region" description="Helical" evidence="1">
    <location>
        <begin position="7"/>
        <end position="27"/>
    </location>
</feature>
<keyword evidence="3" id="KW-1185">Reference proteome</keyword>
<keyword evidence="1" id="KW-0472">Membrane</keyword>
<comment type="caution">
    <text evidence="2">The sequence shown here is derived from an EMBL/GenBank/DDBJ whole genome shotgun (WGS) entry which is preliminary data.</text>
</comment>
<feature type="transmembrane region" description="Helical" evidence="1">
    <location>
        <begin position="47"/>
        <end position="66"/>
    </location>
</feature>
<reference evidence="2 3" key="1">
    <citation type="submission" date="2022-01" db="EMBL/GenBank/DDBJ databases">
        <title>Whole genome-based taxonomy of the Shewanellaceae.</title>
        <authorList>
            <person name="Martin-Rodriguez A.J."/>
        </authorList>
    </citation>
    <scope>NUCLEOTIDE SEQUENCE [LARGE SCALE GENOMIC DNA]</scope>
    <source>
        <strain evidence="2 3">DSM 17177</strain>
    </source>
</reference>
<dbReference type="Proteomes" id="UP001203423">
    <property type="component" value="Unassembled WGS sequence"/>
</dbReference>
<keyword evidence="1" id="KW-1133">Transmembrane helix</keyword>
<feature type="transmembrane region" description="Helical" evidence="1">
    <location>
        <begin position="113"/>
        <end position="131"/>
    </location>
</feature>